<dbReference type="InterPro" id="IPR015943">
    <property type="entry name" value="WD40/YVTN_repeat-like_dom_sf"/>
</dbReference>
<feature type="region of interest" description="Disordered" evidence="4">
    <location>
        <begin position="1208"/>
        <end position="1284"/>
    </location>
</feature>
<feature type="region of interest" description="Disordered" evidence="4">
    <location>
        <begin position="603"/>
        <end position="683"/>
    </location>
</feature>
<dbReference type="InterPro" id="IPR001680">
    <property type="entry name" value="WD40_rpt"/>
</dbReference>
<comment type="caution">
    <text evidence="6">The sequence shown here is derived from an EMBL/GenBank/DDBJ whole genome shotgun (WGS) entry which is preliminary data.</text>
</comment>
<feature type="compositionally biased region" description="Polar residues" evidence="4">
    <location>
        <begin position="560"/>
        <end position="583"/>
    </location>
</feature>
<dbReference type="SUPFAM" id="SSF50978">
    <property type="entry name" value="WD40 repeat-like"/>
    <property type="match status" value="1"/>
</dbReference>
<dbReference type="InterPro" id="IPR019775">
    <property type="entry name" value="WD40_repeat_CS"/>
</dbReference>
<sequence>MSNLRSSSTSLSKNEHDRPLFLDRRPSWTSQTEQDDLRTAKSHSKRRPRKTDESHTRSPEWNSSLLLARRPSFAPSLDEAIHRARSSRTRHVEEDGESSPESTSAVPIGPGLPESPEEGKGFKSSWEINVKDLVGDAVGNMSISPTSRDIVLAARRGLFIIDLESPFNIPRFLPQGGTWDVADVQWNPHPSHSQYIVSTSSEKMLIWNLRFGGKTSIEHILKSHYRAITDINWHTTECDIVVSTGIDSWVWAWDIRIPRKPIFGYCAFNAGGTQVKWNHQDSNLLASSHADEVLIWDWRKGSLPVSKIRAHASLIYGIDWSRHSRDEITTCSLDKTIKTWDVNAASSTTNPQPKHIIHTSYPVWRARNLPFGDGILSLPQRGETTLEMYAKSETQTLVETFEGHSDVVREFVWRKGPQDDFQLVTWSKDRTLRFWPVDAGVMERVGSKPHLNRGRSKLTRREQENESFTTFTLPLNPEIETNDFFNDYFTNAFSAPMSANRMRPLPQPLQINLHSGQLGQETPPASDTERADTTPTLTSSKPITIDASGFASALSRSVAESSGISRSATGQGETMSKAGTGSKSVAKVDQLAWLASFRVGGKRGYSSGTSNSEGNGSNGNAPKEGGSGSGGGSRLSSTSRTEEKKSDRSPSKSDLGARHRQRSGSLSRAPDDRGKEVVTENNQPLNDEITSVLIKLANSKIKLEKLDLSSKKRTCTLGLHGPWGESSSVFMRVTFTFPRDYPQEAHPYGTPTVELERNPLIHLRDRAFILKHLRRIRERKRPCLEACLRFLLFAIETRDEEDNLGDSDEEDSSDEDLGLTIGASKKHKKRDFTISLLRNSKNLTEPRTSQGAFGPNGELICFFRAAPRIVRRDIRGASEDSNTKGEDSTSIQDGPQQSLSSQQPKTSYFQSPALVADAVRRLGLAATDRTVQPIDPRHPEAGITILKAMTNLLTVSQPQQQRIRRDREMGGDPMQNHFGSVKRSTVFLLSTRNIAGADQKAGKDYIFSVGGGSLAEVCERNADFAKLHGRFDHERVFRTLKTLFRQPQNDGDKWRPLGFSSDHLAKEVITRLYGDAAAEKDIQLLAMISMLVLQTEHGRLLPRSTIREKSHTPAPSATPRSAGFDYFSLTKPAANPISPIQFAWSRMPTPPNQRQMHPPPSISSSNSSKGSWSSLFNTGTMRQFMNGVQDTFKEGLLTPAEILSTTTPDIHITGTLPPNTSPVGKGNDRKASTPDSPIGANKKKRVRKDSSLVISPPSINLSKSWGGDEGQQRPARKPTMSFSSTIGNKRPSLRFVDVQMNLYLQEKRVIFEPPPYEEPTAPLFDHTLLEQFQMNVYYYAELLFRWQMYHKRLELLNATSSQLDSSLPEDMDVEPHKLGLHRLCMRQDCRNILPDKVTICQYCHTPCAMPACTVCRLPVKGLARTCVLCAHTTHISCWNSLEVTVPICPSGCGCFCSPTDLPFTRPSTRLGLTPPMSTLLLSTDLGYSG</sequence>
<feature type="region of interest" description="Disordered" evidence="4">
    <location>
        <begin position="560"/>
        <end position="584"/>
    </location>
</feature>
<dbReference type="PROSITE" id="PS00678">
    <property type="entry name" value="WD_REPEATS_1"/>
    <property type="match status" value="2"/>
</dbReference>
<evidence type="ECO:0000256" key="4">
    <source>
        <dbReference type="SAM" id="MobiDB-lite"/>
    </source>
</evidence>
<evidence type="ECO:0000256" key="1">
    <source>
        <dbReference type="ARBA" id="ARBA00022574"/>
    </source>
</evidence>
<feature type="compositionally biased region" description="Polar residues" evidence="4">
    <location>
        <begin position="515"/>
        <end position="525"/>
    </location>
</feature>
<dbReference type="GO" id="GO:0005774">
    <property type="term" value="C:vacuolar membrane"/>
    <property type="evidence" value="ECO:0007669"/>
    <property type="project" value="TreeGrafter"/>
</dbReference>
<feature type="compositionally biased region" description="Low complexity" evidence="4">
    <location>
        <begin position="1"/>
        <end position="12"/>
    </location>
</feature>
<name>A0A9P6JNT5_9AGAR</name>
<feature type="region of interest" description="Disordered" evidence="4">
    <location>
        <begin position="83"/>
        <end position="122"/>
    </location>
</feature>
<feature type="domain" description="WDR59/RTC1-like RING zinc finger" evidence="5">
    <location>
        <begin position="1411"/>
        <end position="1457"/>
    </location>
</feature>
<dbReference type="SMART" id="SM00320">
    <property type="entry name" value="WD40"/>
    <property type="match status" value="5"/>
</dbReference>
<dbReference type="PANTHER" id="PTHR46170">
    <property type="entry name" value="GATOR COMPLEX PROTEIN WDR59"/>
    <property type="match status" value="1"/>
</dbReference>
<keyword evidence="2" id="KW-0677">Repeat</keyword>
<dbReference type="InterPro" id="IPR049567">
    <property type="entry name" value="WDR59-like"/>
</dbReference>
<reference evidence="6" key="1">
    <citation type="submission" date="2020-11" db="EMBL/GenBank/DDBJ databases">
        <authorList>
            <consortium name="DOE Joint Genome Institute"/>
            <person name="Ahrendt S."/>
            <person name="Riley R."/>
            <person name="Andreopoulos W."/>
            <person name="Labutti K."/>
            <person name="Pangilinan J."/>
            <person name="Ruiz-Duenas F.J."/>
            <person name="Barrasa J.M."/>
            <person name="Sanchez-Garcia M."/>
            <person name="Camarero S."/>
            <person name="Miyauchi S."/>
            <person name="Serrano A."/>
            <person name="Linde D."/>
            <person name="Babiker R."/>
            <person name="Drula E."/>
            <person name="Ayuso-Fernandez I."/>
            <person name="Pacheco R."/>
            <person name="Padilla G."/>
            <person name="Ferreira P."/>
            <person name="Barriuso J."/>
            <person name="Kellner H."/>
            <person name="Castanera R."/>
            <person name="Alfaro M."/>
            <person name="Ramirez L."/>
            <person name="Pisabarro A.G."/>
            <person name="Kuo A."/>
            <person name="Tritt A."/>
            <person name="Lipzen A."/>
            <person name="He G."/>
            <person name="Yan M."/>
            <person name="Ng V."/>
            <person name="Cullen D."/>
            <person name="Martin F."/>
            <person name="Rosso M.-N."/>
            <person name="Henrissat B."/>
            <person name="Hibbett D."/>
            <person name="Martinez A.T."/>
            <person name="Grigoriev I.V."/>
        </authorList>
    </citation>
    <scope>NUCLEOTIDE SEQUENCE</scope>
    <source>
        <strain evidence="6">CBS 506.95</strain>
    </source>
</reference>
<evidence type="ECO:0000256" key="3">
    <source>
        <dbReference type="PROSITE-ProRule" id="PRU00221"/>
    </source>
</evidence>
<feature type="compositionally biased region" description="Acidic residues" evidence="4">
    <location>
        <begin position="802"/>
        <end position="817"/>
    </location>
</feature>
<keyword evidence="7" id="KW-1185">Reference proteome</keyword>
<evidence type="ECO:0000256" key="2">
    <source>
        <dbReference type="ARBA" id="ARBA00022737"/>
    </source>
</evidence>
<dbReference type="CDD" id="cd16488">
    <property type="entry name" value="mRING-H2-C3H3C2_Mio-like"/>
    <property type="match status" value="1"/>
</dbReference>
<protein>
    <recommendedName>
        <fullName evidence="5">WDR59/RTC1-like RING zinc finger domain-containing protein</fullName>
    </recommendedName>
</protein>
<dbReference type="GO" id="GO:1904263">
    <property type="term" value="P:positive regulation of TORC1 signaling"/>
    <property type="evidence" value="ECO:0007669"/>
    <property type="project" value="TreeGrafter"/>
</dbReference>
<feature type="region of interest" description="Disordered" evidence="4">
    <location>
        <begin position="448"/>
        <end position="468"/>
    </location>
</feature>
<dbReference type="InterPro" id="IPR049566">
    <property type="entry name" value="WDR59_RTC1-like_RING_Znf"/>
</dbReference>
<dbReference type="Pfam" id="PF17120">
    <property type="entry name" value="zf-RING_16"/>
    <property type="match status" value="1"/>
</dbReference>
<feature type="compositionally biased region" description="Basic and acidic residues" evidence="4">
    <location>
        <begin position="640"/>
        <end position="657"/>
    </location>
</feature>
<dbReference type="InterPro" id="IPR036322">
    <property type="entry name" value="WD40_repeat_dom_sf"/>
</dbReference>
<feature type="compositionally biased region" description="Basic and acidic residues" evidence="4">
    <location>
        <begin position="874"/>
        <end position="887"/>
    </location>
</feature>
<keyword evidence="1 3" id="KW-0853">WD repeat</keyword>
<proteinExistence type="predicted"/>
<organism evidence="6 7">
    <name type="scientific">Crepidotus variabilis</name>
    <dbReference type="NCBI Taxonomy" id="179855"/>
    <lineage>
        <taxon>Eukaryota</taxon>
        <taxon>Fungi</taxon>
        <taxon>Dikarya</taxon>
        <taxon>Basidiomycota</taxon>
        <taxon>Agaricomycotina</taxon>
        <taxon>Agaricomycetes</taxon>
        <taxon>Agaricomycetidae</taxon>
        <taxon>Agaricales</taxon>
        <taxon>Agaricineae</taxon>
        <taxon>Crepidotaceae</taxon>
        <taxon>Crepidotus</taxon>
    </lineage>
</organism>
<evidence type="ECO:0000313" key="7">
    <source>
        <dbReference type="Proteomes" id="UP000807306"/>
    </source>
</evidence>
<feature type="repeat" description="WD" evidence="3">
    <location>
        <begin position="308"/>
        <end position="350"/>
    </location>
</feature>
<feature type="region of interest" description="Disordered" evidence="4">
    <location>
        <begin position="515"/>
        <end position="544"/>
    </location>
</feature>
<dbReference type="PROSITE" id="PS50082">
    <property type="entry name" value="WD_REPEATS_2"/>
    <property type="match status" value="1"/>
</dbReference>
<dbReference type="Proteomes" id="UP000807306">
    <property type="component" value="Unassembled WGS sequence"/>
</dbReference>
<feature type="region of interest" description="Disordered" evidence="4">
    <location>
        <begin position="802"/>
        <end position="822"/>
    </location>
</feature>
<gene>
    <name evidence="6" type="ORF">CPB83DRAFT_856798</name>
</gene>
<feature type="compositionally biased region" description="Basic residues" evidence="4">
    <location>
        <begin position="40"/>
        <end position="49"/>
    </location>
</feature>
<accession>A0A9P6JNT5</accession>
<dbReference type="PANTHER" id="PTHR46170:SF1">
    <property type="entry name" value="GATOR COMPLEX PROTEIN WDR59"/>
    <property type="match status" value="1"/>
</dbReference>
<feature type="compositionally biased region" description="Polar residues" evidence="4">
    <location>
        <begin position="888"/>
        <end position="907"/>
    </location>
</feature>
<dbReference type="GO" id="GO:0035591">
    <property type="term" value="F:signaling adaptor activity"/>
    <property type="evidence" value="ECO:0007669"/>
    <property type="project" value="TreeGrafter"/>
</dbReference>
<dbReference type="GO" id="GO:0034198">
    <property type="term" value="P:cellular response to amino acid starvation"/>
    <property type="evidence" value="ECO:0007669"/>
    <property type="project" value="TreeGrafter"/>
</dbReference>
<feature type="compositionally biased region" description="Low complexity" evidence="4">
    <location>
        <begin position="1162"/>
        <end position="1174"/>
    </location>
</feature>
<feature type="region of interest" description="Disordered" evidence="4">
    <location>
        <begin position="874"/>
        <end position="907"/>
    </location>
</feature>
<feature type="compositionally biased region" description="Polar residues" evidence="4">
    <location>
        <begin position="533"/>
        <end position="542"/>
    </location>
</feature>
<dbReference type="Gene3D" id="2.130.10.10">
    <property type="entry name" value="YVTN repeat-like/Quinoprotein amine dehydrogenase"/>
    <property type="match status" value="1"/>
</dbReference>
<evidence type="ECO:0000313" key="6">
    <source>
        <dbReference type="EMBL" id="KAF9527133.1"/>
    </source>
</evidence>
<feature type="compositionally biased region" description="Basic and acidic residues" evidence="4">
    <location>
        <begin position="13"/>
        <end position="26"/>
    </location>
</feature>
<feature type="compositionally biased region" description="Basic and acidic residues" evidence="4">
    <location>
        <begin position="669"/>
        <end position="678"/>
    </location>
</feature>
<dbReference type="GO" id="GO:0035859">
    <property type="term" value="C:Seh1-associated complex"/>
    <property type="evidence" value="ECO:0007669"/>
    <property type="project" value="TreeGrafter"/>
</dbReference>
<feature type="compositionally biased region" description="Low complexity" evidence="4">
    <location>
        <begin position="604"/>
        <end position="620"/>
    </location>
</feature>
<feature type="region of interest" description="Disordered" evidence="4">
    <location>
        <begin position="1"/>
        <end position="63"/>
    </location>
</feature>
<evidence type="ECO:0000259" key="5">
    <source>
        <dbReference type="Pfam" id="PF17120"/>
    </source>
</evidence>
<feature type="region of interest" description="Disordered" evidence="4">
    <location>
        <begin position="1142"/>
        <end position="1174"/>
    </location>
</feature>
<dbReference type="EMBL" id="MU157864">
    <property type="protein sequence ID" value="KAF9527133.1"/>
    <property type="molecule type" value="Genomic_DNA"/>
</dbReference>
<dbReference type="OrthoDB" id="311712at2759"/>